<dbReference type="SUPFAM" id="SSF50621">
    <property type="entry name" value="Alanine racemase C-terminal domain-like"/>
    <property type="match status" value="1"/>
</dbReference>
<evidence type="ECO:0000313" key="9">
    <source>
        <dbReference type="Proteomes" id="UP000824140"/>
    </source>
</evidence>
<dbReference type="SMART" id="SM01005">
    <property type="entry name" value="Ala_racemase_C"/>
    <property type="match status" value="1"/>
</dbReference>
<feature type="binding site" evidence="4 6">
    <location>
        <position position="317"/>
    </location>
    <ligand>
        <name>substrate</name>
    </ligand>
</feature>
<evidence type="ECO:0000256" key="4">
    <source>
        <dbReference type="HAMAP-Rule" id="MF_01201"/>
    </source>
</evidence>
<keyword evidence="2 4" id="KW-0663">Pyridoxal phosphate</keyword>
<evidence type="ECO:0000256" key="5">
    <source>
        <dbReference type="PIRSR" id="PIRSR600821-50"/>
    </source>
</evidence>
<dbReference type="Proteomes" id="UP000824140">
    <property type="component" value="Unassembled WGS sequence"/>
</dbReference>
<protein>
    <recommendedName>
        <fullName evidence="4">Alanine racemase</fullName>
        <ecNumber evidence="4">5.1.1.1</ecNumber>
    </recommendedName>
</protein>
<gene>
    <name evidence="8" type="primary">vanT</name>
    <name evidence="8" type="ORF">IAA84_05990</name>
</gene>
<dbReference type="Pfam" id="PF00842">
    <property type="entry name" value="Ala_racemase_C"/>
    <property type="match status" value="1"/>
</dbReference>
<accession>A0A9D1FZM2</accession>
<dbReference type="GO" id="GO:0008784">
    <property type="term" value="F:alanine racemase activity"/>
    <property type="evidence" value="ECO:0007669"/>
    <property type="project" value="UniProtKB-UniRule"/>
</dbReference>
<feature type="active site" description="Proton acceptor; specific for D-alanine" evidence="4">
    <location>
        <position position="41"/>
    </location>
</feature>
<dbReference type="GO" id="GO:0030632">
    <property type="term" value="P:D-alanine biosynthetic process"/>
    <property type="evidence" value="ECO:0007669"/>
    <property type="project" value="UniProtKB-UniRule"/>
</dbReference>
<feature type="modified residue" description="N6-(pyridoxal phosphate)lysine" evidence="4 5">
    <location>
        <position position="41"/>
    </location>
</feature>
<dbReference type="EMBL" id="DVJN01000117">
    <property type="protein sequence ID" value="HIS92553.1"/>
    <property type="molecule type" value="Genomic_DNA"/>
</dbReference>
<dbReference type="Pfam" id="PF01168">
    <property type="entry name" value="Ala_racemase_N"/>
    <property type="match status" value="1"/>
</dbReference>
<dbReference type="InterPro" id="IPR029066">
    <property type="entry name" value="PLP-binding_barrel"/>
</dbReference>
<feature type="binding site" evidence="4 6">
    <location>
        <position position="135"/>
    </location>
    <ligand>
        <name>substrate</name>
    </ligand>
</feature>
<dbReference type="InterPro" id="IPR009006">
    <property type="entry name" value="Ala_racemase/Decarboxylase_C"/>
</dbReference>
<feature type="domain" description="Alanine racemase C-terminal" evidence="7">
    <location>
        <begin position="247"/>
        <end position="376"/>
    </location>
</feature>
<organism evidence="8 9">
    <name type="scientific">Candidatus Alectryocaccomicrobium excrementavium</name>
    <dbReference type="NCBI Taxonomy" id="2840668"/>
    <lineage>
        <taxon>Bacteria</taxon>
        <taxon>Bacillati</taxon>
        <taxon>Bacillota</taxon>
        <taxon>Clostridia</taxon>
        <taxon>Candidatus Alectryocaccomicrobium</taxon>
    </lineage>
</organism>
<feature type="active site" description="Proton acceptor; specific for L-alanine" evidence="4">
    <location>
        <position position="268"/>
    </location>
</feature>
<comment type="caution">
    <text evidence="8">The sequence shown here is derived from an EMBL/GenBank/DDBJ whole genome shotgun (WGS) entry which is preliminary data.</text>
</comment>
<dbReference type="Gene3D" id="3.20.20.10">
    <property type="entry name" value="Alanine racemase"/>
    <property type="match status" value="1"/>
</dbReference>
<dbReference type="HAMAP" id="MF_01201">
    <property type="entry name" value="Ala_racemase"/>
    <property type="match status" value="1"/>
</dbReference>
<proteinExistence type="inferred from homology"/>
<evidence type="ECO:0000256" key="6">
    <source>
        <dbReference type="PIRSR" id="PIRSR600821-52"/>
    </source>
</evidence>
<dbReference type="InterPro" id="IPR011079">
    <property type="entry name" value="Ala_racemase_C"/>
</dbReference>
<comment type="function">
    <text evidence="4">Catalyzes the interconversion of L-alanine and D-alanine. May also act on other amino acids.</text>
</comment>
<dbReference type="EC" id="5.1.1.1" evidence="4"/>
<dbReference type="GO" id="GO:0030170">
    <property type="term" value="F:pyridoxal phosphate binding"/>
    <property type="evidence" value="ECO:0007669"/>
    <property type="project" value="UniProtKB-UniRule"/>
</dbReference>
<dbReference type="Gene3D" id="2.40.37.10">
    <property type="entry name" value="Lyase, Ornithine Decarboxylase, Chain A, domain 1"/>
    <property type="match status" value="1"/>
</dbReference>
<dbReference type="NCBIfam" id="TIGR00492">
    <property type="entry name" value="alr"/>
    <property type="match status" value="1"/>
</dbReference>
<evidence type="ECO:0000256" key="2">
    <source>
        <dbReference type="ARBA" id="ARBA00022898"/>
    </source>
</evidence>
<dbReference type="PRINTS" id="PR00992">
    <property type="entry name" value="ALARACEMASE"/>
</dbReference>
<comment type="catalytic activity">
    <reaction evidence="4">
        <text>L-alanine = D-alanine</text>
        <dbReference type="Rhea" id="RHEA:20249"/>
        <dbReference type="ChEBI" id="CHEBI:57416"/>
        <dbReference type="ChEBI" id="CHEBI:57972"/>
        <dbReference type="EC" id="5.1.1.1"/>
    </reaction>
</comment>
<reference evidence="8" key="2">
    <citation type="journal article" date="2021" name="PeerJ">
        <title>Extensive microbial diversity within the chicken gut microbiome revealed by metagenomics and culture.</title>
        <authorList>
            <person name="Gilroy R."/>
            <person name="Ravi A."/>
            <person name="Getino M."/>
            <person name="Pursley I."/>
            <person name="Horton D.L."/>
            <person name="Alikhan N.F."/>
            <person name="Baker D."/>
            <person name="Gharbi K."/>
            <person name="Hall N."/>
            <person name="Watson M."/>
            <person name="Adriaenssens E.M."/>
            <person name="Foster-Nyarko E."/>
            <person name="Jarju S."/>
            <person name="Secka A."/>
            <person name="Antonio M."/>
            <person name="Oren A."/>
            <person name="Chaudhuri R.R."/>
            <person name="La Ragione R."/>
            <person name="Hildebrand F."/>
            <person name="Pallen M.J."/>
        </authorList>
    </citation>
    <scope>NUCLEOTIDE SEQUENCE</scope>
    <source>
        <strain evidence="8">13766</strain>
    </source>
</reference>
<dbReference type="AlphaFoldDB" id="A0A9D1FZM2"/>
<evidence type="ECO:0000256" key="1">
    <source>
        <dbReference type="ARBA" id="ARBA00001933"/>
    </source>
</evidence>
<evidence type="ECO:0000259" key="7">
    <source>
        <dbReference type="SMART" id="SM01005"/>
    </source>
</evidence>
<sequence length="376" mass="40702">MNRAQDTGRAWIEIRRDALRQNVAALRTLLPPRCELMPALKANAYGHGALPVARELNRLGVRAFCVATVGEGMELRQGGVEGLILVLGYTPPEDFALLPAWDLTQAAIDCEYAKMLAHFGRGVQTHLAIDTGMHRCGERWEQMDALCEVLRSKRLRATGAFTHLCAADSADPEAAAYTLAQACAFADAIRALEGHGWRCAKRHLLASYGLLNYPQLGGDYARAGIALYGLLSGRNDFVRHPLPLAPVLSLKARVALLKSLRDGERAGYGLEYAAHGERTIAVLSIGYADGLPRDLSCGRGHVLLHGRKAPIVGRVCMDQTLVDVTDIPEARRGDAAVVIGRSGGQEIAAYDLSEAGNTITNEWLSRLGARLPRIVV</sequence>
<evidence type="ECO:0000313" key="8">
    <source>
        <dbReference type="EMBL" id="HIS92553.1"/>
    </source>
</evidence>
<dbReference type="InterPro" id="IPR000821">
    <property type="entry name" value="Ala_racemase"/>
</dbReference>
<evidence type="ECO:0000256" key="3">
    <source>
        <dbReference type="ARBA" id="ARBA00023235"/>
    </source>
</evidence>
<comment type="cofactor">
    <cofactor evidence="1 4 5">
        <name>pyridoxal 5'-phosphate</name>
        <dbReference type="ChEBI" id="CHEBI:597326"/>
    </cofactor>
</comment>
<dbReference type="GO" id="GO:0005829">
    <property type="term" value="C:cytosol"/>
    <property type="evidence" value="ECO:0007669"/>
    <property type="project" value="TreeGrafter"/>
</dbReference>
<dbReference type="SUPFAM" id="SSF51419">
    <property type="entry name" value="PLP-binding barrel"/>
    <property type="match status" value="1"/>
</dbReference>
<dbReference type="PANTHER" id="PTHR30511">
    <property type="entry name" value="ALANINE RACEMASE"/>
    <property type="match status" value="1"/>
</dbReference>
<reference evidence="8" key="1">
    <citation type="submission" date="2020-10" db="EMBL/GenBank/DDBJ databases">
        <authorList>
            <person name="Gilroy R."/>
        </authorList>
    </citation>
    <scope>NUCLEOTIDE SEQUENCE</scope>
    <source>
        <strain evidence="8">13766</strain>
    </source>
</reference>
<dbReference type="PANTHER" id="PTHR30511:SF0">
    <property type="entry name" value="ALANINE RACEMASE, CATABOLIC-RELATED"/>
    <property type="match status" value="1"/>
</dbReference>
<dbReference type="FunFam" id="3.20.20.10:FF:000002">
    <property type="entry name" value="Alanine racemase"/>
    <property type="match status" value="1"/>
</dbReference>
<comment type="pathway">
    <text evidence="4">Amino-acid biosynthesis; D-alanine biosynthesis; D-alanine from L-alanine: step 1/1.</text>
</comment>
<comment type="similarity">
    <text evidence="4">Belongs to the alanine racemase family.</text>
</comment>
<name>A0A9D1FZM2_9FIRM</name>
<dbReference type="InterPro" id="IPR001608">
    <property type="entry name" value="Ala_racemase_N"/>
</dbReference>
<keyword evidence="3 4" id="KW-0413">Isomerase</keyword>
<dbReference type="NCBIfam" id="NF033131">
    <property type="entry name" value="vanT-G-Cterm"/>
    <property type="match status" value="1"/>
</dbReference>